<dbReference type="InterPro" id="IPR003594">
    <property type="entry name" value="HATPase_dom"/>
</dbReference>
<dbReference type="RefSeq" id="WP_345629407.1">
    <property type="nucleotide sequence ID" value="NZ_BAABJQ010000006.1"/>
</dbReference>
<gene>
    <name evidence="15" type="ORF">GCM10023322_26960</name>
</gene>
<dbReference type="Gene3D" id="6.10.340.10">
    <property type="match status" value="1"/>
</dbReference>
<comment type="caution">
    <text evidence="15">The sequence shown here is derived from an EMBL/GenBank/DDBJ whole genome shotgun (WGS) entry which is preliminary data.</text>
</comment>
<keyword evidence="7 15" id="KW-0418">Kinase</keyword>
<feature type="region of interest" description="Disordered" evidence="11">
    <location>
        <begin position="470"/>
        <end position="542"/>
    </location>
</feature>
<comment type="subcellular location">
    <subcellularLocation>
        <location evidence="2">Cell membrane</location>
    </subcellularLocation>
</comment>
<evidence type="ECO:0000256" key="1">
    <source>
        <dbReference type="ARBA" id="ARBA00000085"/>
    </source>
</evidence>
<evidence type="ECO:0000259" key="14">
    <source>
        <dbReference type="PROSITE" id="PS50885"/>
    </source>
</evidence>
<evidence type="ECO:0000256" key="7">
    <source>
        <dbReference type="ARBA" id="ARBA00022777"/>
    </source>
</evidence>
<dbReference type="PRINTS" id="PR00344">
    <property type="entry name" value="BCTRLSENSOR"/>
</dbReference>
<evidence type="ECO:0000256" key="5">
    <source>
        <dbReference type="ARBA" id="ARBA00022679"/>
    </source>
</evidence>
<dbReference type="Pfam" id="PF00512">
    <property type="entry name" value="HisKA"/>
    <property type="match status" value="1"/>
</dbReference>
<dbReference type="Pfam" id="PF02518">
    <property type="entry name" value="HATPase_c"/>
    <property type="match status" value="1"/>
</dbReference>
<dbReference type="CDD" id="cd00075">
    <property type="entry name" value="HATPase"/>
    <property type="match status" value="1"/>
</dbReference>
<dbReference type="PANTHER" id="PTHR45436:SF5">
    <property type="entry name" value="SENSOR HISTIDINE KINASE TRCS"/>
    <property type="match status" value="1"/>
</dbReference>
<dbReference type="EC" id="2.7.13.3" evidence="3"/>
<feature type="compositionally biased region" description="Low complexity" evidence="11">
    <location>
        <begin position="496"/>
        <end position="521"/>
    </location>
</feature>
<evidence type="ECO:0000256" key="4">
    <source>
        <dbReference type="ARBA" id="ARBA00022553"/>
    </source>
</evidence>
<evidence type="ECO:0000313" key="15">
    <source>
        <dbReference type="EMBL" id="GAA5184758.1"/>
    </source>
</evidence>
<feature type="domain" description="Histidine kinase" evidence="13">
    <location>
        <begin position="284"/>
        <end position="579"/>
    </location>
</feature>
<dbReference type="SUPFAM" id="SSF47384">
    <property type="entry name" value="Homodimeric domain of signal transducing histidine kinase"/>
    <property type="match status" value="1"/>
</dbReference>
<evidence type="ECO:0000256" key="8">
    <source>
        <dbReference type="ARBA" id="ARBA00022989"/>
    </source>
</evidence>
<dbReference type="InterPro" id="IPR004358">
    <property type="entry name" value="Sig_transdc_His_kin-like_C"/>
</dbReference>
<dbReference type="PROSITE" id="PS50885">
    <property type="entry name" value="HAMP"/>
    <property type="match status" value="1"/>
</dbReference>
<dbReference type="SMART" id="SM00388">
    <property type="entry name" value="HisKA"/>
    <property type="match status" value="1"/>
</dbReference>
<organism evidence="15 16">
    <name type="scientific">Rugosimonospora acidiphila</name>
    <dbReference type="NCBI Taxonomy" id="556531"/>
    <lineage>
        <taxon>Bacteria</taxon>
        <taxon>Bacillati</taxon>
        <taxon>Actinomycetota</taxon>
        <taxon>Actinomycetes</taxon>
        <taxon>Micromonosporales</taxon>
        <taxon>Micromonosporaceae</taxon>
        <taxon>Rugosimonospora</taxon>
    </lineage>
</organism>
<dbReference type="SUPFAM" id="SSF158472">
    <property type="entry name" value="HAMP domain-like"/>
    <property type="match status" value="1"/>
</dbReference>
<dbReference type="InterPro" id="IPR003661">
    <property type="entry name" value="HisK_dim/P_dom"/>
</dbReference>
<dbReference type="InterPro" id="IPR050428">
    <property type="entry name" value="TCS_sensor_his_kinase"/>
</dbReference>
<keyword evidence="6 12" id="KW-0812">Transmembrane</keyword>
<feature type="compositionally biased region" description="Basic and acidic residues" evidence="11">
    <location>
        <begin position="470"/>
        <end position="482"/>
    </location>
</feature>
<evidence type="ECO:0000256" key="3">
    <source>
        <dbReference type="ARBA" id="ARBA00012438"/>
    </source>
</evidence>
<evidence type="ECO:0000259" key="13">
    <source>
        <dbReference type="PROSITE" id="PS50109"/>
    </source>
</evidence>
<evidence type="ECO:0000256" key="9">
    <source>
        <dbReference type="ARBA" id="ARBA00023012"/>
    </source>
</evidence>
<comment type="catalytic activity">
    <reaction evidence="1">
        <text>ATP + protein L-histidine = ADP + protein N-phospho-L-histidine.</text>
        <dbReference type="EC" id="2.7.13.3"/>
    </reaction>
</comment>
<dbReference type="SMART" id="SM00304">
    <property type="entry name" value="HAMP"/>
    <property type="match status" value="1"/>
</dbReference>
<dbReference type="InterPro" id="IPR036097">
    <property type="entry name" value="HisK_dim/P_sf"/>
</dbReference>
<evidence type="ECO:0000256" key="11">
    <source>
        <dbReference type="SAM" id="MobiDB-lite"/>
    </source>
</evidence>
<reference evidence="16" key="1">
    <citation type="journal article" date="2019" name="Int. J. Syst. Evol. Microbiol.">
        <title>The Global Catalogue of Microorganisms (GCM) 10K type strain sequencing project: providing services to taxonomists for standard genome sequencing and annotation.</title>
        <authorList>
            <consortium name="The Broad Institute Genomics Platform"/>
            <consortium name="The Broad Institute Genome Sequencing Center for Infectious Disease"/>
            <person name="Wu L."/>
            <person name="Ma J."/>
        </authorList>
    </citation>
    <scope>NUCLEOTIDE SEQUENCE [LARGE SCALE GENOMIC DNA]</scope>
    <source>
        <strain evidence="16">JCM 18304</strain>
    </source>
</reference>
<dbReference type="PROSITE" id="PS50109">
    <property type="entry name" value="HIS_KIN"/>
    <property type="match status" value="1"/>
</dbReference>
<keyword evidence="4" id="KW-0597">Phosphoprotein</keyword>
<evidence type="ECO:0000256" key="6">
    <source>
        <dbReference type="ARBA" id="ARBA00022692"/>
    </source>
</evidence>
<name>A0ABP9RRH4_9ACTN</name>
<dbReference type="Gene3D" id="3.30.565.10">
    <property type="entry name" value="Histidine kinase-like ATPase, C-terminal domain"/>
    <property type="match status" value="1"/>
</dbReference>
<evidence type="ECO:0000256" key="2">
    <source>
        <dbReference type="ARBA" id="ARBA00004236"/>
    </source>
</evidence>
<proteinExistence type="predicted"/>
<dbReference type="Gene3D" id="1.10.287.130">
    <property type="match status" value="1"/>
</dbReference>
<accession>A0ABP9RRH4</accession>
<keyword evidence="9" id="KW-0902">Two-component regulatory system</keyword>
<dbReference type="Proteomes" id="UP001501570">
    <property type="component" value="Unassembled WGS sequence"/>
</dbReference>
<dbReference type="GO" id="GO:0016301">
    <property type="term" value="F:kinase activity"/>
    <property type="evidence" value="ECO:0007669"/>
    <property type="project" value="UniProtKB-KW"/>
</dbReference>
<evidence type="ECO:0000313" key="16">
    <source>
        <dbReference type="Proteomes" id="UP001501570"/>
    </source>
</evidence>
<dbReference type="InterPro" id="IPR005467">
    <property type="entry name" value="His_kinase_dom"/>
</dbReference>
<feature type="transmembrane region" description="Helical" evidence="12">
    <location>
        <begin position="196"/>
        <end position="218"/>
    </location>
</feature>
<keyword evidence="16" id="KW-1185">Reference proteome</keyword>
<dbReference type="SUPFAM" id="SSF55874">
    <property type="entry name" value="ATPase domain of HSP90 chaperone/DNA topoisomerase II/histidine kinase"/>
    <property type="match status" value="2"/>
</dbReference>
<sequence>MNRPLRLGPGRLSLRVRLLLIVTGLFAVGLVASSGVVLGSLRTWLVNRVDAQLETLSAPLSRIPDSVLDESGDQLPRLPRQTSGLDLIHEVDVVYLTPDGGVAHEFRLYSADESGPAVPHLDAASVDRLADRPFTVPSKRGDDAWRVLVASRTPSAGFEGGLAGVSGGAVSGGAVVVGAELGDVDSTVGAVRAVCLATGIATLALLVLVGWFAVGAGLRPLRRVERTAAAIAAGDLSHRVPALASPGTEVGRLALALNEMLARNERAFASLASSEDRMRRFVADASHELRTPLFGIRGFVQLYLMGGLPEKADVDRGMARIDQESARLVRLVEDLLLLTRLDEGPEAAGSARPDEGAGGMGRAPRPAPMDLRALAADARYDLSTLDPERSVRLTGPGGDGPAGAAAVVADEAWLRQVVTNIVGNVIAHTPAGGPVRIGVGAVGGEAILEIADSGPGLHAEQARRVFDRFYRTDPARGRRSASEPETAGPEPEPDTGPASDGTAPDGPAAGDPASGDPASGGPEPGAGPGSADSGPGTASGSGLGLAIVWSLMAASGGRVELDTAPEAGATFRLVLPERTG</sequence>
<dbReference type="CDD" id="cd00082">
    <property type="entry name" value="HisKA"/>
    <property type="match status" value="1"/>
</dbReference>
<feature type="region of interest" description="Disordered" evidence="11">
    <location>
        <begin position="345"/>
        <end position="367"/>
    </location>
</feature>
<dbReference type="EMBL" id="BAABJQ010000006">
    <property type="protein sequence ID" value="GAA5184758.1"/>
    <property type="molecule type" value="Genomic_DNA"/>
</dbReference>
<evidence type="ECO:0000256" key="10">
    <source>
        <dbReference type="ARBA" id="ARBA00023136"/>
    </source>
</evidence>
<dbReference type="Pfam" id="PF00672">
    <property type="entry name" value="HAMP"/>
    <property type="match status" value="1"/>
</dbReference>
<keyword evidence="10 12" id="KW-0472">Membrane</keyword>
<feature type="domain" description="HAMP" evidence="14">
    <location>
        <begin position="215"/>
        <end position="269"/>
    </location>
</feature>
<dbReference type="InterPro" id="IPR003660">
    <property type="entry name" value="HAMP_dom"/>
</dbReference>
<evidence type="ECO:0000256" key="12">
    <source>
        <dbReference type="SAM" id="Phobius"/>
    </source>
</evidence>
<dbReference type="InterPro" id="IPR036890">
    <property type="entry name" value="HATPase_C_sf"/>
</dbReference>
<dbReference type="SMART" id="SM00387">
    <property type="entry name" value="HATPase_c"/>
    <property type="match status" value="1"/>
</dbReference>
<dbReference type="PANTHER" id="PTHR45436">
    <property type="entry name" value="SENSOR HISTIDINE KINASE YKOH"/>
    <property type="match status" value="1"/>
</dbReference>
<dbReference type="CDD" id="cd06225">
    <property type="entry name" value="HAMP"/>
    <property type="match status" value="1"/>
</dbReference>
<protein>
    <recommendedName>
        <fullName evidence="3">histidine kinase</fullName>
        <ecNumber evidence="3">2.7.13.3</ecNumber>
    </recommendedName>
</protein>
<keyword evidence="8 12" id="KW-1133">Transmembrane helix</keyword>
<keyword evidence="5" id="KW-0808">Transferase</keyword>